<dbReference type="PANTHER" id="PTHR43076:SF7">
    <property type="entry name" value="AMINODEOXYFUTALOSINE SYNTHASE"/>
    <property type="match status" value="1"/>
</dbReference>
<dbReference type="HAMAP" id="MF_00993">
    <property type="entry name" value="MqnE"/>
    <property type="match status" value="1"/>
</dbReference>
<dbReference type="CDD" id="cd01335">
    <property type="entry name" value="Radical_SAM"/>
    <property type="match status" value="1"/>
</dbReference>
<dbReference type="GO" id="GO:0044689">
    <property type="term" value="F:7,8-didemethyl-8-hydroxy-5-deazariboflavin synthase activity"/>
    <property type="evidence" value="ECO:0007669"/>
    <property type="project" value="TreeGrafter"/>
</dbReference>
<dbReference type="PIRSF" id="PIRSF004762">
    <property type="entry name" value="CHP00423"/>
    <property type="match status" value="1"/>
</dbReference>
<evidence type="ECO:0000313" key="11">
    <source>
        <dbReference type="Proteomes" id="UP000063234"/>
    </source>
</evidence>
<dbReference type="InterPro" id="IPR007197">
    <property type="entry name" value="rSAM"/>
</dbReference>
<keyword evidence="6 10" id="KW-0808">Transferase</keyword>
<dbReference type="SFLD" id="SFLDF00342">
    <property type="entry name" value="cyclic_dehypoxanthine_futalosi"/>
    <property type="match status" value="1"/>
</dbReference>
<protein>
    <recommendedName>
        <fullName evidence="6">Aminodeoxyfutalosine synthase</fullName>
        <shortName evidence="6">AFL synthase</shortName>
        <shortName evidence="6">Aminofutalosine synthase</shortName>
        <ecNumber evidence="6">2.5.1.120</ecNumber>
    </recommendedName>
    <alternativeName>
        <fullName evidence="6">Menaquinone biosynthetic enzyme MqnE</fullName>
    </alternativeName>
</protein>
<dbReference type="GO" id="GO:0005506">
    <property type="term" value="F:iron ion binding"/>
    <property type="evidence" value="ECO:0007669"/>
    <property type="project" value="UniProtKB-UniRule"/>
</dbReference>
<dbReference type="SFLD" id="SFLDG01389">
    <property type="entry name" value="menaquinone_synthsis_involved"/>
    <property type="match status" value="1"/>
</dbReference>
<evidence type="ECO:0000256" key="5">
    <source>
        <dbReference type="ARBA" id="ARBA00023014"/>
    </source>
</evidence>
<dbReference type="NCBIfam" id="TIGR03700">
    <property type="entry name" value="mena_SCO4494"/>
    <property type="match status" value="1"/>
</dbReference>
<dbReference type="GO" id="GO:0051539">
    <property type="term" value="F:4 iron, 4 sulfur cluster binding"/>
    <property type="evidence" value="ECO:0007669"/>
    <property type="project" value="UniProtKB-KW"/>
</dbReference>
<dbReference type="InterPro" id="IPR058240">
    <property type="entry name" value="rSAM_sf"/>
</dbReference>
<feature type="binding site" evidence="6 7">
    <location>
        <position position="71"/>
    </location>
    <ligand>
        <name>[4Fe-4S] cluster</name>
        <dbReference type="ChEBI" id="CHEBI:49883"/>
        <note>4Fe-4S-S-AdoMet</note>
    </ligand>
</feature>
<dbReference type="SUPFAM" id="SSF102114">
    <property type="entry name" value="Radical SAM enzymes"/>
    <property type="match status" value="1"/>
</dbReference>
<keyword evidence="1 6" id="KW-0004">4Fe-4S</keyword>
<dbReference type="AlphaFoldDB" id="A0A0S3QUF7"/>
<dbReference type="InterPro" id="IPR006638">
    <property type="entry name" value="Elp3/MiaA/NifB-like_rSAM"/>
</dbReference>
<dbReference type="OrthoDB" id="9802027at2"/>
<sequence>MVEDKKLLEIWDKLDFGEPLNFEEGVYLFKTPDFLGLGYLANRCAEKMHGKKVFFVVNRHINPTNYCVNKCAFCAFSKTKGKEKGYEYTIEEMLEKAKAAAEEGAREFHVVSGLHPEWPFEYYVELIRQLKQHFPQVHIKAYTAVEIEHFCKISGKSVEEVLRILKEAGLDSMPGGGAEILNDRVRARLCPSKTSWQMWLHIHEVAHKLGIKTNCTMLFGHIETVEERVEHLIKLRELQSKTGGFQAFIPLVFHPENTNIKVEPATGIDSLRTIAASRLILCNVPHVKAYWVMLGEGLAQIALNFGSSDLEGTVYEEKITHAAGAKSPQGLSKSRILRLIKDAGKIPVERDALYNTVRVYA</sequence>
<feature type="binding site" evidence="8">
    <location>
        <position position="179"/>
    </location>
    <ligand>
        <name>S-adenosyl-L-methionine</name>
        <dbReference type="ChEBI" id="CHEBI:59789"/>
    </ligand>
</feature>
<dbReference type="SFLD" id="SFLDF00343">
    <property type="entry name" value="aminofutalosine_synthase_(mqnE"/>
    <property type="match status" value="1"/>
</dbReference>
<name>A0A0S3QUF7_THET7</name>
<dbReference type="PANTHER" id="PTHR43076">
    <property type="entry name" value="FO SYNTHASE (COFH)"/>
    <property type="match status" value="1"/>
</dbReference>
<dbReference type="InterPro" id="IPR013785">
    <property type="entry name" value="Aldolase_TIM"/>
</dbReference>
<dbReference type="InterPro" id="IPR034405">
    <property type="entry name" value="F420"/>
</dbReference>
<gene>
    <name evidence="6" type="primary">mqnE</name>
    <name evidence="10" type="ORF">TST_1168</name>
</gene>
<dbReference type="SMART" id="SM00729">
    <property type="entry name" value="Elp3"/>
    <property type="match status" value="1"/>
</dbReference>
<comment type="cofactor">
    <cofactor evidence="6 7">
        <name>[4Fe-4S] cluster</name>
        <dbReference type="ChEBI" id="CHEBI:49883"/>
    </cofactor>
    <text evidence="6 7">Binds 1 [4Fe-4S] cluster. The cluster is coordinated with 3 cysteines and an exchangeable S-adenosyl-L-methionine.</text>
</comment>
<dbReference type="STRING" id="1298851.TST_1168"/>
<evidence type="ECO:0000256" key="3">
    <source>
        <dbReference type="ARBA" id="ARBA00022723"/>
    </source>
</evidence>
<dbReference type="InterPro" id="IPR045567">
    <property type="entry name" value="CofH/MnqC-like_C"/>
</dbReference>
<accession>A0A0S3QUF7</accession>
<evidence type="ECO:0000256" key="4">
    <source>
        <dbReference type="ARBA" id="ARBA00023004"/>
    </source>
</evidence>
<dbReference type="PROSITE" id="PS51918">
    <property type="entry name" value="RADICAL_SAM"/>
    <property type="match status" value="1"/>
</dbReference>
<evidence type="ECO:0000259" key="9">
    <source>
        <dbReference type="PROSITE" id="PS51918"/>
    </source>
</evidence>
<dbReference type="Pfam" id="PF19288">
    <property type="entry name" value="CofH_C"/>
    <property type="match status" value="1"/>
</dbReference>
<comment type="catalytic activity">
    <reaction evidence="6">
        <text>3-[(1-carboxyvinyl)-oxy]benzoate + S-adenosyl-L-methionine + H2O = 6-amino-6-deoxyfutalosine + hydrogencarbonate + L-methionine + H(+)</text>
        <dbReference type="Rhea" id="RHEA:33075"/>
        <dbReference type="ChEBI" id="CHEBI:15377"/>
        <dbReference type="ChEBI" id="CHEBI:15378"/>
        <dbReference type="ChEBI" id="CHEBI:17544"/>
        <dbReference type="ChEBI" id="CHEBI:57844"/>
        <dbReference type="ChEBI" id="CHEBI:59789"/>
        <dbReference type="ChEBI" id="CHEBI:64286"/>
        <dbReference type="ChEBI" id="CHEBI:76981"/>
        <dbReference type="EC" id="2.5.1.120"/>
    </reaction>
</comment>
<dbReference type="SFLD" id="SFLDG01082">
    <property type="entry name" value="B12-binding_domain_containing"/>
    <property type="match status" value="1"/>
</dbReference>
<dbReference type="GO" id="GO:0009234">
    <property type="term" value="P:menaquinone biosynthetic process"/>
    <property type="evidence" value="ECO:0007669"/>
    <property type="project" value="UniProtKB-UniRule"/>
</dbReference>
<evidence type="ECO:0000256" key="1">
    <source>
        <dbReference type="ARBA" id="ARBA00022485"/>
    </source>
</evidence>
<keyword evidence="5 6" id="KW-0411">Iron-sulfur</keyword>
<dbReference type="RefSeq" id="WP_068549951.1">
    <property type="nucleotide sequence ID" value="NZ_AP013035.1"/>
</dbReference>
<feature type="binding site" evidence="6 7">
    <location>
        <position position="67"/>
    </location>
    <ligand>
        <name>[4Fe-4S] cluster</name>
        <dbReference type="ChEBI" id="CHEBI:49883"/>
        <note>4Fe-4S-S-AdoMet</note>
    </ligand>
</feature>
<feature type="domain" description="Radical SAM core" evidence="9">
    <location>
        <begin position="53"/>
        <end position="283"/>
    </location>
</feature>
<feature type="binding site" evidence="8">
    <location>
        <position position="73"/>
    </location>
    <ligand>
        <name>S-adenosyl-L-methionine</name>
        <dbReference type="ChEBI" id="CHEBI:59789"/>
    </ligand>
</feature>
<keyword evidence="2 6" id="KW-0949">S-adenosyl-L-methionine</keyword>
<evidence type="ECO:0000256" key="7">
    <source>
        <dbReference type="PIRSR" id="PIRSR004762-1"/>
    </source>
</evidence>
<comment type="pathway">
    <text evidence="6">Quinol/quinone metabolism; menaquinone biosynthesis.</text>
</comment>
<dbReference type="EMBL" id="AP013035">
    <property type="protein sequence ID" value="BAT71960.1"/>
    <property type="molecule type" value="Genomic_DNA"/>
</dbReference>
<evidence type="ECO:0000256" key="2">
    <source>
        <dbReference type="ARBA" id="ARBA00022691"/>
    </source>
</evidence>
<evidence type="ECO:0000256" key="6">
    <source>
        <dbReference type="HAMAP-Rule" id="MF_00993"/>
    </source>
</evidence>
<organism evidence="10 11">
    <name type="scientific">Thermosulfidibacter takaii (strain DSM 17441 / JCM 13301 / NBRC 103674 / ABI70S6)</name>
    <dbReference type="NCBI Taxonomy" id="1298851"/>
    <lineage>
        <taxon>Bacteria</taxon>
        <taxon>Pseudomonadati</taxon>
        <taxon>Thermosulfidibacterota</taxon>
        <taxon>Thermosulfidibacteria</taxon>
        <taxon>Thermosulfidibacterales</taxon>
        <taxon>Thermosulfidibacteraceae</taxon>
    </lineage>
</organism>
<dbReference type="UniPathway" id="UPA00079"/>
<dbReference type="EC" id="2.5.1.120" evidence="6"/>
<dbReference type="Proteomes" id="UP000063234">
    <property type="component" value="Chromosome"/>
</dbReference>
<evidence type="ECO:0000313" key="10">
    <source>
        <dbReference type="EMBL" id="BAT71960.1"/>
    </source>
</evidence>
<dbReference type="SFLD" id="SFLDG01064">
    <property type="entry name" value="F420__menaquinone_cofactor_bio"/>
    <property type="match status" value="1"/>
</dbReference>
<dbReference type="SFLD" id="SFLDG01388">
    <property type="entry name" value="7_8-didemethyl-8-hydroxy-5-dea"/>
    <property type="match status" value="1"/>
</dbReference>
<proteinExistence type="inferred from homology"/>
<dbReference type="SFLD" id="SFLDS00029">
    <property type="entry name" value="Radical_SAM"/>
    <property type="match status" value="1"/>
</dbReference>
<keyword evidence="11" id="KW-1185">Reference proteome</keyword>
<dbReference type="InterPro" id="IPR022432">
    <property type="entry name" value="MqnE"/>
</dbReference>
<dbReference type="InterPro" id="IPR020050">
    <property type="entry name" value="FO_synthase_su2"/>
</dbReference>
<keyword evidence="4 6" id="KW-0408">Iron</keyword>
<keyword evidence="3 6" id="KW-0479">Metal-binding</keyword>
<dbReference type="Pfam" id="PF04055">
    <property type="entry name" value="Radical_SAM"/>
    <property type="match status" value="1"/>
</dbReference>
<dbReference type="Gene3D" id="3.20.20.70">
    <property type="entry name" value="Aldolase class I"/>
    <property type="match status" value="1"/>
</dbReference>
<dbReference type="PATRIC" id="fig|1298851.3.peg.1227"/>
<reference evidence="11" key="1">
    <citation type="journal article" date="2018" name="Science">
        <title>A primordial and reversible TCA cycle in a facultatively chemolithoautotrophic thermophile.</title>
        <authorList>
            <person name="Nunoura T."/>
            <person name="Chikaraishi Y."/>
            <person name="Izaki R."/>
            <person name="Suwa T."/>
            <person name="Sato T."/>
            <person name="Harada T."/>
            <person name="Mori K."/>
            <person name="Kato Y."/>
            <person name="Miyazaki M."/>
            <person name="Shimamura S."/>
            <person name="Yanagawa K."/>
            <person name="Shuto A."/>
            <person name="Ohkouchi N."/>
            <person name="Fujita N."/>
            <person name="Takaki Y."/>
            <person name="Atomi H."/>
            <person name="Takai K."/>
        </authorList>
    </citation>
    <scope>NUCLEOTIDE SEQUENCE [LARGE SCALE GENOMIC DNA]</scope>
    <source>
        <strain evidence="11">DSM 17441 / JCM 13301 / NBRC 103674 / ABI70S6</strain>
    </source>
</reference>
<feature type="binding site" evidence="6 7">
    <location>
        <position position="74"/>
    </location>
    <ligand>
        <name>[4Fe-4S] cluster</name>
        <dbReference type="ChEBI" id="CHEBI:49883"/>
        <note>4Fe-4S-S-AdoMet</note>
    </ligand>
</feature>
<comment type="similarity">
    <text evidence="6">Belongs to the radical SAM superfamily. MqnE family.</text>
</comment>
<dbReference type="GO" id="GO:0102573">
    <property type="term" value="F:aminodeoxyfutalosine synthase activity"/>
    <property type="evidence" value="ECO:0007669"/>
    <property type="project" value="UniProtKB-EC"/>
</dbReference>
<dbReference type="NCBIfam" id="TIGR00423">
    <property type="entry name" value="CofH family radical SAM protein"/>
    <property type="match status" value="1"/>
</dbReference>
<evidence type="ECO:0000256" key="8">
    <source>
        <dbReference type="PIRSR" id="PIRSR004762-2"/>
    </source>
</evidence>
<keyword evidence="6" id="KW-0474">Menaquinone biosynthesis</keyword>
<comment type="function">
    <text evidence="6">Radical SAM enzyme that catalyzes the addition of the adenosyl radical to the double bond of 3-[(1-carboxyvinyl)oxy]benzoate, leading to aminodeoxyfutalosine (AFL), a key intermediate in the formation of menaquinone (MK, vitamin K2) from chorismate.</text>
</comment>
<dbReference type="KEGG" id="ttk:TST_1168"/>